<protein>
    <submittedName>
        <fullName evidence="1">Uncharacterized protein</fullName>
    </submittedName>
</protein>
<evidence type="ECO:0000313" key="2">
    <source>
        <dbReference type="Proteomes" id="UP000215002"/>
    </source>
</evidence>
<dbReference type="EMBL" id="CP022743">
    <property type="protein sequence ID" value="ASU32493.1"/>
    <property type="molecule type" value="Genomic_DNA"/>
</dbReference>
<keyword evidence="2" id="KW-1185">Reference proteome</keyword>
<name>A0A223NRK4_9SPHI</name>
<reference evidence="1 2" key="1">
    <citation type="submission" date="2017-08" db="EMBL/GenBank/DDBJ databases">
        <title>Complete genome sequence of Mucilaginibacter sp. strain BJC16-A31.</title>
        <authorList>
            <consortium name="Henan University of Science and Technology"/>
            <person name="You X."/>
        </authorList>
    </citation>
    <scope>NUCLEOTIDE SEQUENCE [LARGE SCALE GENOMIC DNA]</scope>
    <source>
        <strain evidence="1 2">BJC16-A31</strain>
    </source>
</reference>
<sequence length="38" mass="4317">MLKVLMHCPSGISNENNLFYFQLVFKLTGSCTAAYYLV</sequence>
<proteinExistence type="predicted"/>
<gene>
    <name evidence="1" type="ORF">MuYL_0590</name>
</gene>
<accession>A0A223NRK4</accession>
<evidence type="ECO:0000313" key="1">
    <source>
        <dbReference type="EMBL" id="ASU32493.1"/>
    </source>
</evidence>
<organism evidence="1 2">
    <name type="scientific">Mucilaginibacter xinganensis</name>
    <dbReference type="NCBI Taxonomy" id="1234841"/>
    <lineage>
        <taxon>Bacteria</taxon>
        <taxon>Pseudomonadati</taxon>
        <taxon>Bacteroidota</taxon>
        <taxon>Sphingobacteriia</taxon>
        <taxon>Sphingobacteriales</taxon>
        <taxon>Sphingobacteriaceae</taxon>
        <taxon>Mucilaginibacter</taxon>
    </lineage>
</organism>
<dbReference type="KEGG" id="muc:MuYL_0590"/>
<dbReference type="Proteomes" id="UP000215002">
    <property type="component" value="Chromosome"/>
</dbReference>
<dbReference type="AlphaFoldDB" id="A0A223NRK4"/>